<sequence>MKPFEIQNKYHKLSVIERIKRDLRALVMYELEDAEEEAFNISSKAYKDLFGEDATDGFWEDKREYLDKRNDKRKSYVKNSNYFN</sequence>
<protein>
    <submittedName>
        <fullName evidence="1">Uncharacterized protein</fullName>
    </submittedName>
</protein>
<dbReference type="GeneID" id="65132117"/>
<accession>A0A7L7SKD2</accession>
<proteinExistence type="predicted"/>
<dbReference type="RefSeq" id="YP_010113585.1">
    <property type="nucleotide sequence ID" value="NC_055905.1"/>
</dbReference>
<name>A0A7L7SKD2_9CAUD</name>
<dbReference type="KEGG" id="vg:65132117"/>
<keyword evidence="2" id="KW-1185">Reference proteome</keyword>
<dbReference type="EMBL" id="MT777452">
    <property type="protein sequence ID" value="QOC56882.1"/>
    <property type="molecule type" value="Genomic_DNA"/>
</dbReference>
<evidence type="ECO:0000313" key="1">
    <source>
        <dbReference type="EMBL" id="QOC56882.1"/>
    </source>
</evidence>
<evidence type="ECO:0000313" key="2">
    <source>
        <dbReference type="Proteomes" id="UP000516716"/>
    </source>
</evidence>
<dbReference type="Proteomes" id="UP000516716">
    <property type="component" value="Segment"/>
</dbReference>
<reference evidence="1 2" key="1">
    <citation type="submission" date="2020-07" db="EMBL/GenBank/DDBJ databases">
        <authorList>
            <person name="Greguske E."/>
        </authorList>
    </citation>
    <scope>NUCLEOTIDE SEQUENCE [LARGE SCALE GENOMIC DNA]</scope>
</reference>
<organism evidence="1 2">
    <name type="scientific">Bacillus phage Baseball_field</name>
    <dbReference type="NCBI Taxonomy" id="2756144"/>
    <lineage>
        <taxon>Viruses</taxon>
        <taxon>Duplodnaviria</taxon>
        <taxon>Heunggongvirae</taxon>
        <taxon>Uroviricota</taxon>
        <taxon>Caudoviricetes</taxon>
        <taxon>Salasmaviridae</taxon>
        <taxon>Northropvirinae</taxon>
        <taxon>Claudivirus</taxon>
        <taxon>Claudivirus baseballfield</taxon>
    </lineage>
</organism>